<evidence type="ECO:0000256" key="2">
    <source>
        <dbReference type="ARBA" id="ARBA00022692"/>
    </source>
</evidence>
<keyword evidence="3 5" id="KW-1133">Transmembrane helix</keyword>
<feature type="transmembrane region" description="Helical" evidence="5">
    <location>
        <begin position="136"/>
        <end position="156"/>
    </location>
</feature>
<dbReference type="InterPro" id="IPR002657">
    <property type="entry name" value="BilAc:Na_symport/Acr3"/>
</dbReference>
<feature type="transmembrane region" description="Helical" evidence="5">
    <location>
        <begin position="210"/>
        <end position="228"/>
    </location>
</feature>
<evidence type="ECO:0000256" key="1">
    <source>
        <dbReference type="ARBA" id="ARBA00004141"/>
    </source>
</evidence>
<feature type="transmembrane region" description="Helical" evidence="5">
    <location>
        <begin position="21"/>
        <end position="41"/>
    </location>
</feature>
<dbReference type="AlphaFoldDB" id="A0A8J4M385"/>
<keyword evidence="2 5" id="KW-0812">Transmembrane</keyword>
<dbReference type="InterPro" id="IPR004710">
    <property type="entry name" value="Bilac:Na_transpt"/>
</dbReference>
<dbReference type="Proteomes" id="UP000677918">
    <property type="component" value="Unassembled WGS sequence"/>
</dbReference>
<reference evidence="6" key="1">
    <citation type="submission" date="2021-04" db="EMBL/GenBank/DDBJ databases">
        <title>Draft genome sequence of Xylanibacillus composti strain K13.</title>
        <authorList>
            <person name="Uke A."/>
            <person name="Chhe C."/>
            <person name="Baramee S."/>
            <person name="Kosugi A."/>
        </authorList>
    </citation>
    <scope>NUCLEOTIDE SEQUENCE</scope>
    <source>
        <strain evidence="6">K13</strain>
    </source>
</reference>
<accession>A0A8J4M385</accession>
<sequence length="344" mass="36327">MSAAWERITAAALTVNARFESSMMLLTPAALAVGFFCTATLDAYVPTVPYLFAFITFVMALGCGLIDLRQALHRPGLIAAALVLAHIVLPMIAFGTGALLFGAHSPYTHGLVLYTAIPLGVSSVIWIGMTGGQIPLALALIVLDSILSPFIVPATLKLAFGTELALNAQGVFVDLLLIVVLPTLLGATLRDRRRSAADSIRPVALPLSKLAFLAVLALNAAAIAPYALEWKADLPLLLPGIVLLIAIGYAVGAWTVGRTKTMQAAEEEAPRLTMAYAIGIRNISLGLVIGLAYLSPQASVPIVLAILLQQPAAALVKRITDTRRLNERAAERQARAQDDPADAQ</sequence>
<feature type="transmembrane region" description="Helical" evidence="5">
    <location>
        <begin position="275"/>
        <end position="294"/>
    </location>
</feature>
<comment type="subcellular location">
    <subcellularLocation>
        <location evidence="1">Membrane</location>
        <topology evidence="1">Multi-pass membrane protein</topology>
    </subcellularLocation>
</comment>
<dbReference type="PANTHER" id="PTHR10361">
    <property type="entry name" value="SODIUM-BILE ACID COTRANSPORTER"/>
    <property type="match status" value="1"/>
</dbReference>
<evidence type="ECO:0000313" key="6">
    <source>
        <dbReference type="EMBL" id="GIQ69845.1"/>
    </source>
</evidence>
<feature type="transmembrane region" description="Helical" evidence="5">
    <location>
        <begin position="107"/>
        <end position="129"/>
    </location>
</feature>
<feature type="transmembrane region" description="Helical" evidence="5">
    <location>
        <begin position="234"/>
        <end position="254"/>
    </location>
</feature>
<gene>
    <name evidence="6" type="primary">ybaS</name>
    <name evidence="6" type="ORF">XYCOK13_26690</name>
</gene>
<keyword evidence="4 5" id="KW-0472">Membrane</keyword>
<feature type="transmembrane region" description="Helical" evidence="5">
    <location>
        <begin position="47"/>
        <end position="66"/>
    </location>
</feature>
<evidence type="ECO:0000256" key="4">
    <source>
        <dbReference type="ARBA" id="ARBA00023136"/>
    </source>
</evidence>
<evidence type="ECO:0000256" key="5">
    <source>
        <dbReference type="SAM" id="Phobius"/>
    </source>
</evidence>
<name>A0A8J4M385_9BACL</name>
<feature type="transmembrane region" description="Helical" evidence="5">
    <location>
        <begin position="168"/>
        <end position="189"/>
    </location>
</feature>
<dbReference type="RefSeq" id="WP_213412632.1">
    <property type="nucleotide sequence ID" value="NZ_BOVK01000036.1"/>
</dbReference>
<dbReference type="Gene3D" id="1.20.1530.20">
    <property type="match status" value="1"/>
</dbReference>
<dbReference type="PANTHER" id="PTHR10361:SF28">
    <property type="entry name" value="P3 PROTEIN-RELATED"/>
    <property type="match status" value="1"/>
</dbReference>
<dbReference type="GO" id="GO:0016020">
    <property type="term" value="C:membrane"/>
    <property type="evidence" value="ECO:0007669"/>
    <property type="project" value="UniProtKB-SubCell"/>
</dbReference>
<evidence type="ECO:0000313" key="7">
    <source>
        <dbReference type="Proteomes" id="UP000677918"/>
    </source>
</evidence>
<dbReference type="EMBL" id="BOVK01000036">
    <property type="protein sequence ID" value="GIQ69845.1"/>
    <property type="molecule type" value="Genomic_DNA"/>
</dbReference>
<proteinExistence type="predicted"/>
<feature type="transmembrane region" description="Helical" evidence="5">
    <location>
        <begin position="78"/>
        <end position="101"/>
    </location>
</feature>
<protein>
    <recommendedName>
        <fullName evidence="8">Na+-dependent transporter</fullName>
    </recommendedName>
</protein>
<keyword evidence="7" id="KW-1185">Reference proteome</keyword>
<comment type="caution">
    <text evidence="6">The sequence shown here is derived from an EMBL/GenBank/DDBJ whole genome shotgun (WGS) entry which is preliminary data.</text>
</comment>
<evidence type="ECO:0000256" key="3">
    <source>
        <dbReference type="ARBA" id="ARBA00022989"/>
    </source>
</evidence>
<dbReference type="Pfam" id="PF01758">
    <property type="entry name" value="SBF"/>
    <property type="match status" value="1"/>
</dbReference>
<organism evidence="6 7">
    <name type="scientific">Xylanibacillus composti</name>
    <dbReference type="NCBI Taxonomy" id="1572762"/>
    <lineage>
        <taxon>Bacteria</taxon>
        <taxon>Bacillati</taxon>
        <taxon>Bacillota</taxon>
        <taxon>Bacilli</taxon>
        <taxon>Bacillales</taxon>
        <taxon>Paenibacillaceae</taxon>
        <taxon>Xylanibacillus</taxon>
    </lineage>
</organism>
<evidence type="ECO:0008006" key="8">
    <source>
        <dbReference type="Google" id="ProtNLM"/>
    </source>
</evidence>
<dbReference type="InterPro" id="IPR038770">
    <property type="entry name" value="Na+/solute_symporter_sf"/>
</dbReference>